<dbReference type="KEGG" id="paln:B0W48_04025"/>
<evidence type="ECO:0000313" key="4">
    <source>
        <dbReference type="Proteomes" id="UP000188243"/>
    </source>
</evidence>
<dbReference type="AlphaFoldDB" id="A0A1Q2GV93"/>
<organism evidence="3 4">
    <name type="scientific">Pseudoalteromonas aliena</name>
    <dbReference type="NCBI Taxonomy" id="247523"/>
    <lineage>
        <taxon>Bacteria</taxon>
        <taxon>Pseudomonadati</taxon>
        <taxon>Pseudomonadota</taxon>
        <taxon>Gammaproteobacteria</taxon>
        <taxon>Alteromonadales</taxon>
        <taxon>Pseudoalteromonadaceae</taxon>
        <taxon>Pseudoalteromonas</taxon>
    </lineage>
</organism>
<dbReference type="RefSeq" id="WP_077535743.1">
    <property type="nucleotide sequence ID" value="NZ_CANLYY010000012.1"/>
</dbReference>
<feature type="domain" description="Type II secretion system protein GspB C-terminal" evidence="2">
    <location>
        <begin position="283"/>
        <end position="341"/>
    </location>
</feature>
<keyword evidence="1" id="KW-0812">Transmembrane</keyword>
<protein>
    <submittedName>
        <fullName evidence="3">General secretion pathway protein GspB</fullName>
    </submittedName>
</protein>
<sequence length="347" mass="38423">MSYLLDALKQSEQADMSAEQYDLQSEQLKQQQALKRYRRLALIFGGSLVAFIAVATGFTTGKWLQVSPLLKTSVADELKVVESKIPAPEIKPDTEDAELQKQQLAQLESANKVAATNTATIEGQLVHVQTPNGVQQMLLTPSGQYIPMPSNTPLSATGYNQQQFVQQVMPVQNYNQQAFNPQTNYNPSNVQNSSVFGQNQNTASAQLDMSKYKVLGKPINGSTEQPQVSDPELDAVPTTLKNAFAQAVQDAEKNQDYEVTQGTRHSSRVDPVELLPDGLQVILPPIKYQAHIYSSSADKRWIKLNGRELHEGESIGALTVREITPEQSVLDFDGYEFSLKALQDWPE</sequence>
<dbReference type="STRING" id="247523.B0W48_04025"/>
<dbReference type="Pfam" id="PF16537">
    <property type="entry name" value="T2SSB"/>
    <property type="match status" value="1"/>
</dbReference>
<feature type="transmembrane region" description="Helical" evidence="1">
    <location>
        <begin position="40"/>
        <end position="64"/>
    </location>
</feature>
<reference evidence="3 4" key="1">
    <citation type="submission" date="2017-02" db="EMBL/GenBank/DDBJ databases">
        <title>Complete genome sequence of the cold-active Pseudoalteromonas aliena strain EH1 isolated from Arctic seawater.</title>
        <authorList>
            <person name="Kim E."/>
            <person name="Heo E."/>
            <person name="Kim H."/>
            <person name="Kim D."/>
        </authorList>
    </citation>
    <scope>NUCLEOTIDE SEQUENCE [LARGE SCALE GENOMIC DNA]</scope>
    <source>
        <strain evidence="3 4">EH1</strain>
    </source>
</reference>
<dbReference type="EMBL" id="CP019628">
    <property type="protein sequence ID" value="AQP99041.1"/>
    <property type="molecule type" value="Genomic_DNA"/>
</dbReference>
<dbReference type="GO" id="GO:0015627">
    <property type="term" value="C:type II protein secretion system complex"/>
    <property type="evidence" value="ECO:0007669"/>
    <property type="project" value="InterPro"/>
</dbReference>
<evidence type="ECO:0000259" key="2">
    <source>
        <dbReference type="Pfam" id="PF16537"/>
    </source>
</evidence>
<name>A0A1Q2GV93_9GAMM</name>
<gene>
    <name evidence="3" type="ORF">B0W48_04025</name>
</gene>
<evidence type="ECO:0000313" key="3">
    <source>
        <dbReference type="EMBL" id="AQP99041.1"/>
    </source>
</evidence>
<proteinExistence type="predicted"/>
<keyword evidence="1" id="KW-0472">Membrane</keyword>
<keyword evidence="1" id="KW-1133">Transmembrane helix</keyword>
<evidence type="ECO:0000256" key="1">
    <source>
        <dbReference type="SAM" id="Phobius"/>
    </source>
</evidence>
<dbReference type="Proteomes" id="UP000188243">
    <property type="component" value="Chromosome"/>
</dbReference>
<accession>A0A1Q2GV93</accession>
<dbReference type="InterPro" id="IPR032389">
    <property type="entry name" value="GspB_C"/>
</dbReference>